<evidence type="ECO:0000256" key="6">
    <source>
        <dbReference type="ARBA" id="ARBA00023128"/>
    </source>
</evidence>
<comment type="function">
    <text evidence="8">Essential component of the TIM23 complex, a complex that mediates the translocation of transit peptide-containing proteins across the mitochondrial inner membrane.</text>
</comment>
<keyword evidence="8" id="KW-0653">Protein transport</keyword>
<keyword evidence="6 8" id="KW-0496">Mitochondrion</keyword>
<evidence type="ECO:0000256" key="3">
    <source>
        <dbReference type="ARBA" id="ARBA00022692"/>
    </source>
</evidence>
<dbReference type="GO" id="GO:0030150">
    <property type="term" value="P:protein import into mitochondrial matrix"/>
    <property type="evidence" value="ECO:0007669"/>
    <property type="project" value="UniProtKB-UniRule"/>
</dbReference>
<comment type="subcellular location">
    <subcellularLocation>
        <location evidence="8">Mitochondrion inner membrane</location>
        <topology evidence="8">Single-pass membrane protein</topology>
    </subcellularLocation>
    <subcellularLocation>
        <location evidence="1">Mitochondrion membrane</location>
        <topology evidence="1">Single-pass membrane protein</topology>
    </subcellularLocation>
</comment>
<keyword evidence="5 8" id="KW-1133">Transmembrane helix</keyword>
<keyword evidence="10" id="KW-1185">Reference proteome</keyword>
<evidence type="ECO:0000256" key="7">
    <source>
        <dbReference type="ARBA" id="ARBA00023136"/>
    </source>
</evidence>
<proteinExistence type="inferred from homology"/>
<dbReference type="PANTHER" id="PTHR13032:SF6">
    <property type="entry name" value="MITOCHONDRIAL IMPORT INNER MEMBRANE TRANSLOCASE SUBUNIT TIM21"/>
    <property type="match status" value="1"/>
</dbReference>
<name>A0A7I8VWT0_9ANNE</name>
<gene>
    <name evidence="9" type="ORF">DGYR_LOCUS8170</name>
</gene>
<evidence type="ECO:0000256" key="1">
    <source>
        <dbReference type="ARBA" id="ARBA00004304"/>
    </source>
</evidence>
<dbReference type="Gene3D" id="3.10.450.320">
    <property type="entry name" value="Mitochondrial import inner membrane translocase subunit Tim21"/>
    <property type="match status" value="1"/>
</dbReference>
<keyword evidence="3 8" id="KW-0812">Transmembrane</keyword>
<protein>
    <recommendedName>
        <fullName evidence="8">Mitochondrial import inner membrane translocase subunit Tim21</fullName>
    </recommendedName>
</protein>
<dbReference type="OrthoDB" id="436405at2759"/>
<dbReference type="Pfam" id="PF08294">
    <property type="entry name" value="TIM21"/>
    <property type="match status" value="1"/>
</dbReference>
<sequence length="189" mass="21453">MNSYRMCNLTRDILKQRKSLTNALLLRCMSNQLQKSSEQQLSNRMQKFKEANKTAAYGTVILVGLGLFGAIGYVLLKELFSSSSVQHLFNDALEKCRENYEVQRALGDPIIGYGERARRSELRGATHVEFEKDGVKHFQMVFYIKGSKATAKARLYMTKSTSDPYYVCRLLMVEPQTYGASAIVVERNA</sequence>
<dbReference type="PANTHER" id="PTHR13032">
    <property type="entry name" value="MITOCHONDRIAL IMPORT INNER MEMBRANE TRANSLOCASE SUBUNIT TIM21"/>
    <property type="match status" value="1"/>
</dbReference>
<keyword evidence="8" id="KW-0999">Mitochondrion inner membrane</keyword>
<dbReference type="InterPro" id="IPR013261">
    <property type="entry name" value="Tim21"/>
</dbReference>
<evidence type="ECO:0000313" key="9">
    <source>
        <dbReference type="EMBL" id="CAD5120006.1"/>
    </source>
</evidence>
<keyword evidence="8" id="KW-0811">Translocation</keyword>
<keyword evidence="7 8" id="KW-0472">Membrane</keyword>
<evidence type="ECO:0000256" key="5">
    <source>
        <dbReference type="ARBA" id="ARBA00022989"/>
    </source>
</evidence>
<dbReference type="GO" id="GO:0005744">
    <property type="term" value="C:TIM23 mitochondrial import inner membrane translocase complex"/>
    <property type="evidence" value="ECO:0007669"/>
    <property type="project" value="UniProtKB-UniRule"/>
</dbReference>
<keyword evidence="8" id="KW-0813">Transport</keyword>
<reference evidence="9 10" key="1">
    <citation type="submission" date="2020-08" db="EMBL/GenBank/DDBJ databases">
        <authorList>
            <person name="Hejnol A."/>
        </authorList>
    </citation>
    <scope>NUCLEOTIDE SEQUENCE [LARGE SCALE GENOMIC DNA]</scope>
</reference>
<dbReference type="EMBL" id="CAJFCJ010000011">
    <property type="protein sequence ID" value="CAD5120006.1"/>
    <property type="molecule type" value="Genomic_DNA"/>
</dbReference>
<evidence type="ECO:0000313" key="10">
    <source>
        <dbReference type="Proteomes" id="UP000549394"/>
    </source>
</evidence>
<evidence type="ECO:0000256" key="2">
    <source>
        <dbReference type="ARBA" id="ARBA00010867"/>
    </source>
</evidence>
<comment type="subunit">
    <text evidence="8">Component of the TIM23 complex.</text>
</comment>
<evidence type="ECO:0000256" key="8">
    <source>
        <dbReference type="RuleBase" id="RU367142"/>
    </source>
</evidence>
<accession>A0A7I8VWT0</accession>
<dbReference type="AlphaFoldDB" id="A0A7I8VWT0"/>
<dbReference type="InterPro" id="IPR038552">
    <property type="entry name" value="Tim21_IMS_sf"/>
</dbReference>
<keyword evidence="4" id="KW-0809">Transit peptide</keyword>
<evidence type="ECO:0000256" key="4">
    <source>
        <dbReference type="ARBA" id="ARBA00022946"/>
    </source>
</evidence>
<feature type="transmembrane region" description="Helical" evidence="8">
    <location>
        <begin position="54"/>
        <end position="76"/>
    </location>
</feature>
<organism evidence="9 10">
    <name type="scientific">Dimorphilus gyrociliatus</name>
    <dbReference type="NCBI Taxonomy" id="2664684"/>
    <lineage>
        <taxon>Eukaryota</taxon>
        <taxon>Metazoa</taxon>
        <taxon>Spiralia</taxon>
        <taxon>Lophotrochozoa</taxon>
        <taxon>Annelida</taxon>
        <taxon>Polychaeta</taxon>
        <taxon>Polychaeta incertae sedis</taxon>
        <taxon>Dinophilidae</taxon>
        <taxon>Dimorphilus</taxon>
    </lineage>
</organism>
<comment type="caution">
    <text evidence="9">The sequence shown here is derived from an EMBL/GenBank/DDBJ whole genome shotgun (WGS) entry which is preliminary data.</text>
</comment>
<dbReference type="Proteomes" id="UP000549394">
    <property type="component" value="Unassembled WGS sequence"/>
</dbReference>
<comment type="similarity">
    <text evidence="2 8">Belongs to the TIM21 family.</text>
</comment>